<organism evidence="1 2">
    <name type="scientific">Sinocyclocheilus grahami</name>
    <name type="common">Dianchi golden-line fish</name>
    <name type="synonym">Barbus grahami</name>
    <dbReference type="NCBI Taxonomy" id="75366"/>
    <lineage>
        <taxon>Eukaryota</taxon>
        <taxon>Metazoa</taxon>
        <taxon>Chordata</taxon>
        <taxon>Craniata</taxon>
        <taxon>Vertebrata</taxon>
        <taxon>Euteleostomi</taxon>
        <taxon>Actinopterygii</taxon>
        <taxon>Neopterygii</taxon>
        <taxon>Teleostei</taxon>
        <taxon>Ostariophysi</taxon>
        <taxon>Cypriniformes</taxon>
        <taxon>Cyprinidae</taxon>
        <taxon>Cyprininae</taxon>
        <taxon>Sinocyclocheilus</taxon>
    </lineage>
</organism>
<proteinExistence type="predicted"/>
<dbReference type="Ensembl" id="ENSSGRT00000026303.1">
    <property type="protein sequence ID" value="ENSSGRP00000024399.1"/>
    <property type="gene ID" value="ENSSGRG00000014331.1"/>
</dbReference>
<accession>A0A672LIQ9</accession>
<evidence type="ECO:0000313" key="2">
    <source>
        <dbReference type="Proteomes" id="UP000472262"/>
    </source>
</evidence>
<dbReference type="Proteomes" id="UP000472262">
    <property type="component" value="Unassembled WGS sequence"/>
</dbReference>
<keyword evidence="2" id="KW-1185">Reference proteome</keyword>
<reference evidence="1" key="1">
    <citation type="submission" date="2025-08" db="UniProtKB">
        <authorList>
            <consortium name="Ensembl"/>
        </authorList>
    </citation>
    <scope>IDENTIFICATION</scope>
</reference>
<reference evidence="1" key="2">
    <citation type="submission" date="2025-09" db="UniProtKB">
        <authorList>
            <consortium name="Ensembl"/>
        </authorList>
    </citation>
    <scope>IDENTIFICATION</scope>
</reference>
<dbReference type="InParanoid" id="A0A672LIQ9"/>
<dbReference type="OMA" id="LWCPCIS"/>
<name>A0A672LIQ9_SINGR</name>
<evidence type="ECO:0000313" key="1">
    <source>
        <dbReference type="Ensembl" id="ENSSGRP00000024399.1"/>
    </source>
</evidence>
<sequence>MATKIVIQQPKPLVLAPGSDQWSTVILCLHIIFNASESSCFALWCCPCFACITARDHRECLCLPLLDSFGLFPPITMAMRVSVCYDSICNVCVLSFCCGPCSYCQIRHELIARNHPVTLFRNRAK</sequence>
<protein>
    <submittedName>
        <fullName evidence="1">Plac8 onzin related protein 3</fullName>
    </submittedName>
</protein>
<dbReference type="AlphaFoldDB" id="A0A672LIQ9"/>